<reference evidence="2 3" key="1">
    <citation type="submission" date="2020-05" db="EMBL/GenBank/DDBJ databases">
        <title>Nakamurella sp. DB0629 isolated from air conditioner.</title>
        <authorList>
            <person name="Kim D.H."/>
            <person name="Kim D.-U."/>
        </authorList>
    </citation>
    <scope>NUCLEOTIDE SEQUENCE [LARGE SCALE GENOMIC DNA]</scope>
    <source>
        <strain evidence="2 3">DB0629</strain>
    </source>
</reference>
<keyword evidence="3" id="KW-1185">Reference proteome</keyword>
<evidence type="ECO:0000313" key="2">
    <source>
        <dbReference type="EMBL" id="NNG37620.1"/>
    </source>
</evidence>
<accession>A0A849AGQ5</accession>
<evidence type="ECO:0000256" key="1">
    <source>
        <dbReference type="SAM" id="SignalP"/>
    </source>
</evidence>
<sequence length="368" mass="38469">MRFPIGKRTRPRRRLCPAAAFAAVTLIATACSNDTAGAPQTPETPAAVTEALAVVPSDVTQFWFTDAGAMRRDAGLSDVTGKDVADKKALAKYIQFTSANGLSTELDTVSPLMMEPLGFNAFDVQWQVQLLQRGKSEGISTAILKMRDDLDLAGVKDKLVAVGLKPAAAPAGSPAGTVRLNADLNNPKLSASRVGSVLIRGVTLFPEQHLLVLGRASIPAAGDKAKPAPSAELIAGLPSLSLVVSSSDACVGPTTGNKATPAQRSQRAEKFKGLKPITAAAIGIGSATEAQIRVRYPNAADAEADLKARTTLMKNPSEVSQEPLADVFTGTAAASGDTITYRLTGERAAGFVTTAVLRQTDTFWAWCP</sequence>
<gene>
    <name evidence="2" type="ORF">HKD39_18325</name>
</gene>
<dbReference type="AlphaFoldDB" id="A0A849AGQ5"/>
<evidence type="ECO:0000313" key="3">
    <source>
        <dbReference type="Proteomes" id="UP000562984"/>
    </source>
</evidence>
<feature type="signal peptide" evidence="1">
    <location>
        <begin position="1"/>
        <end position="30"/>
    </location>
</feature>
<dbReference type="RefSeq" id="WP_171201316.1">
    <property type="nucleotide sequence ID" value="NZ_JABEND010000016.1"/>
</dbReference>
<keyword evidence="1" id="KW-0732">Signal</keyword>
<dbReference type="Proteomes" id="UP000562984">
    <property type="component" value="Unassembled WGS sequence"/>
</dbReference>
<feature type="chain" id="PRO_5039716510" evidence="1">
    <location>
        <begin position="31"/>
        <end position="368"/>
    </location>
</feature>
<dbReference type="PROSITE" id="PS51257">
    <property type="entry name" value="PROKAR_LIPOPROTEIN"/>
    <property type="match status" value="1"/>
</dbReference>
<dbReference type="EMBL" id="JABEND010000016">
    <property type="protein sequence ID" value="NNG37620.1"/>
    <property type="molecule type" value="Genomic_DNA"/>
</dbReference>
<proteinExistence type="predicted"/>
<protein>
    <submittedName>
        <fullName evidence="2">Uncharacterized protein</fullName>
    </submittedName>
</protein>
<organism evidence="2 3">
    <name type="scientific">Nakamurella aerolata</name>
    <dbReference type="NCBI Taxonomy" id="1656892"/>
    <lineage>
        <taxon>Bacteria</taxon>
        <taxon>Bacillati</taxon>
        <taxon>Actinomycetota</taxon>
        <taxon>Actinomycetes</taxon>
        <taxon>Nakamurellales</taxon>
        <taxon>Nakamurellaceae</taxon>
        <taxon>Nakamurella</taxon>
    </lineage>
</organism>
<comment type="caution">
    <text evidence="2">The sequence shown here is derived from an EMBL/GenBank/DDBJ whole genome shotgun (WGS) entry which is preliminary data.</text>
</comment>
<name>A0A849AGQ5_9ACTN</name>